<dbReference type="PANTHER" id="PTHR42808:SF3">
    <property type="entry name" value="HYDROXYSTEROID DEHYDROGENASE-LIKE PROTEIN 2"/>
    <property type="match status" value="1"/>
</dbReference>
<evidence type="ECO:0000313" key="11">
    <source>
        <dbReference type="Proteomes" id="UP000694427"/>
    </source>
</evidence>
<gene>
    <name evidence="10" type="primary">LOC109062795</name>
</gene>
<dbReference type="Gene3D" id="3.40.50.720">
    <property type="entry name" value="NAD(P)-binding Rossmann-like Domain"/>
    <property type="match status" value="1"/>
</dbReference>
<feature type="domain" description="SCP2" evidence="9">
    <location>
        <begin position="325"/>
        <end position="413"/>
    </location>
</feature>
<keyword evidence="7" id="KW-0576">Peroxisome</keyword>
<dbReference type="InterPro" id="IPR002347">
    <property type="entry name" value="SDR_fam"/>
</dbReference>
<keyword evidence="5" id="KW-0560">Oxidoreductase</keyword>
<dbReference type="SUPFAM" id="SSF51735">
    <property type="entry name" value="NAD(P)-binding Rossmann-fold domains"/>
    <property type="match status" value="1"/>
</dbReference>
<dbReference type="Proteomes" id="UP000694700">
    <property type="component" value="Unplaced"/>
</dbReference>
<dbReference type="Gene3D" id="3.30.1050.10">
    <property type="entry name" value="SCP2 sterol-binding domain"/>
    <property type="match status" value="1"/>
</dbReference>
<dbReference type="Ensembl" id="ENSCCRT00015094414.1">
    <property type="protein sequence ID" value="ENSCCRP00015091469.1"/>
    <property type="gene ID" value="ENSCCRG00015036598.1"/>
</dbReference>
<accession>A0A8C1ZMU9</accession>
<evidence type="ECO:0000256" key="6">
    <source>
        <dbReference type="ARBA" id="ARBA00023128"/>
    </source>
</evidence>
<dbReference type="CDD" id="cd09762">
    <property type="entry name" value="HSDL2_SDR_c"/>
    <property type="match status" value="1"/>
</dbReference>
<comment type="similarity">
    <text evidence="3">Belongs to the short-chain dehydrogenases/reductases (SDR) family.</text>
</comment>
<evidence type="ECO:0000256" key="3">
    <source>
        <dbReference type="ARBA" id="ARBA00006484"/>
    </source>
</evidence>
<dbReference type="GO" id="GO:0005777">
    <property type="term" value="C:peroxisome"/>
    <property type="evidence" value="ECO:0007669"/>
    <property type="project" value="UniProtKB-SubCell"/>
</dbReference>
<dbReference type="InterPro" id="IPR003033">
    <property type="entry name" value="SCP2_sterol-bd_dom"/>
</dbReference>
<evidence type="ECO:0000313" key="10">
    <source>
        <dbReference type="Ensembl" id="ENSCCRP00015091469.1"/>
    </source>
</evidence>
<evidence type="ECO:0000256" key="4">
    <source>
        <dbReference type="ARBA" id="ARBA00022857"/>
    </source>
</evidence>
<dbReference type="SUPFAM" id="SSF55718">
    <property type="entry name" value="SCP-like"/>
    <property type="match status" value="1"/>
</dbReference>
<reference evidence="10" key="1">
    <citation type="submission" date="2025-05" db="UniProtKB">
        <authorList>
            <consortium name="Ensembl"/>
        </authorList>
    </citation>
    <scope>IDENTIFICATION</scope>
</reference>
<name>A0A8C1ZMU9_CYPCA</name>
<evidence type="ECO:0000256" key="2">
    <source>
        <dbReference type="ARBA" id="ARBA00004275"/>
    </source>
</evidence>
<protein>
    <recommendedName>
        <fullName evidence="8">Hydroxysteroid dehydrogenase-like protein 2</fullName>
    </recommendedName>
</protein>
<dbReference type="FunFam" id="3.40.50.720:FF:000301">
    <property type="entry name" value="Hydroxysteroid dehydrogenase like 2"/>
    <property type="match status" value="1"/>
</dbReference>
<keyword evidence="6" id="KW-0496">Mitochondrion</keyword>
<evidence type="ECO:0000313" key="12">
    <source>
        <dbReference type="Proteomes" id="UP000694700"/>
    </source>
</evidence>
<dbReference type="AlphaFoldDB" id="A0A8C1ZMU9"/>
<keyword evidence="11" id="KW-1185">Reference proteome</keyword>
<dbReference type="InterPro" id="IPR051935">
    <property type="entry name" value="HSDL2"/>
</dbReference>
<dbReference type="Pfam" id="PF00106">
    <property type="entry name" value="adh_short"/>
    <property type="match status" value="1"/>
</dbReference>
<dbReference type="InterPro" id="IPR036291">
    <property type="entry name" value="NAD(P)-bd_dom_sf"/>
</dbReference>
<comment type="subcellular location">
    <subcellularLocation>
        <location evidence="1">Mitochondrion</location>
    </subcellularLocation>
    <subcellularLocation>
        <location evidence="2">Peroxisome</location>
    </subcellularLocation>
</comment>
<dbReference type="GO" id="GO:0016491">
    <property type="term" value="F:oxidoreductase activity"/>
    <property type="evidence" value="ECO:0007669"/>
    <property type="project" value="UniProtKB-KW"/>
</dbReference>
<dbReference type="Ensembl" id="ENSCCRT00010058525.1">
    <property type="protein sequence ID" value="ENSCCRP00010053402.1"/>
    <property type="gene ID" value="ENSCCRG00010022584.1"/>
</dbReference>
<dbReference type="GO" id="GO:0005739">
    <property type="term" value="C:mitochondrion"/>
    <property type="evidence" value="ECO:0007669"/>
    <property type="project" value="UniProtKB-SubCell"/>
</dbReference>
<dbReference type="PRINTS" id="PR00081">
    <property type="entry name" value="GDHRDH"/>
</dbReference>
<dbReference type="PANTHER" id="PTHR42808">
    <property type="entry name" value="HYDROXYSTEROID DEHYDROGENASE-LIKE PROTEIN 2"/>
    <property type="match status" value="1"/>
</dbReference>
<dbReference type="Pfam" id="PF02036">
    <property type="entry name" value="SCP2"/>
    <property type="match status" value="1"/>
</dbReference>
<evidence type="ECO:0000256" key="7">
    <source>
        <dbReference type="ARBA" id="ARBA00023140"/>
    </source>
</evidence>
<proteinExistence type="inferred from homology"/>
<evidence type="ECO:0000259" key="9">
    <source>
        <dbReference type="Pfam" id="PF02036"/>
    </source>
</evidence>
<evidence type="ECO:0000256" key="5">
    <source>
        <dbReference type="ARBA" id="ARBA00023002"/>
    </source>
</evidence>
<dbReference type="Proteomes" id="UP000694427">
    <property type="component" value="Unplaced"/>
</dbReference>
<keyword evidence="4" id="KW-0521">NADP</keyword>
<evidence type="ECO:0000256" key="8">
    <source>
        <dbReference type="ARBA" id="ARBA00040243"/>
    </source>
</evidence>
<dbReference type="NCBIfam" id="NF006133">
    <property type="entry name" value="PRK08278.1"/>
    <property type="match status" value="1"/>
</dbReference>
<organism evidence="10 12">
    <name type="scientific">Cyprinus carpio</name>
    <name type="common">Common carp</name>
    <dbReference type="NCBI Taxonomy" id="7962"/>
    <lineage>
        <taxon>Eukaryota</taxon>
        <taxon>Metazoa</taxon>
        <taxon>Chordata</taxon>
        <taxon>Craniata</taxon>
        <taxon>Vertebrata</taxon>
        <taxon>Euteleostomi</taxon>
        <taxon>Actinopterygii</taxon>
        <taxon>Neopterygii</taxon>
        <taxon>Teleostei</taxon>
        <taxon>Ostariophysi</taxon>
        <taxon>Cypriniformes</taxon>
        <taxon>Cyprinidae</taxon>
        <taxon>Cyprininae</taxon>
        <taxon>Cyprinus</taxon>
    </lineage>
</organism>
<dbReference type="InterPro" id="IPR036527">
    <property type="entry name" value="SCP2_sterol-bd_dom_sf"/>
</dbReference>
<sequence>MLHNTGKLAGCTVFITGASRGIGKAIALKAARDGANVVVAAKTADPHPKLPGTIYTAAAEIEAAGGKALPCIVDVRDEKQINEAVEQAVEKFGGIDILVNNASAINLTGTLETPMKKVDLMLGINLRGTYLTSKLCIPHLLKSKNPHILNLSPPLNLNPIWFKNHTAYTIAKYGMSMCVLGMAEEFKGSIAVNALWPKTAIQTAAMDMLGGSGIGKQCRKVEIMADAAYAILKKPTSFTGQFVIDEDILKTEGIKEFDVYAVEPGWLCSINISCITSTFRPIWFFLLIDSLSSGATPAFKSGKADSAATGPISDMFNIIRGILSPDIVKTTQGVYRFDLSGEHAGVWYIDLKNDAGSAGSGDPPVKADVVMALDSADFIKMFGGKLKPTMAFMSGKLKIKGDMGLAIKLEKMMAMMKSKL</sequence>
<evidence type="ECO:0000256" key="1">
    <source>
        <dbReference type="ARBA" id="ARBA00004173"/>
    </source>
</evidence>